<comment type="caution">
    <text evidence="6">The sequence shown here is derived from an EMBL/GenBank/DDBJ whole genome shotgun (WGS) entry which is preliminary data.</text>
</comment>
<dbReference type="InterPro" id="IPR052362">
    <property type="entry name" value="HTH-GbsR_regulator"/>
</dbReference>
<evidence type="ECO:0000256" key="2">
    <source>
        <dbReference type="ARBA" id="ARBA00023125"/>
    </source>
</evidence>
<dbReference type="GO" id="GO:0003677">
    <property type="term" value="F:DNA binding"/>
    <property type="evidence" value="ECO:0007669"/>
    <property type="project" value="UniProtKB-UniRule"/>
</dbReference>
<keyword evidence="3 4" id="KW-0804">Transcription</keyword>
<gene>
    <name evidence="6" type="ORF">A4R26_11670</name>
</gene>
<proteinExistence type="inferred from homology"/>
<evidence type="ECO:0000313" key="6">
    <source>
        <dbReference type="EMBL" id="OQP67783.1"/>
    </source>
</evidence>
<dbReference type="PANTHER" id="PTHR38465:SF1">
    <property type="entry name" value="HTH-TYPE TRANSCRIPTIONAL REGULATOR MJ1563-RELATED"/>
    <property type="match status" value="1"/>
</dbReference>
<dbReference type="Gene3D" id="1.10.10.10">
    <property type="entry name" value="Winged helix-like DNA-binding domain superfamily/Winged helix DNA-binding domain"/>
    <property type="match status" value="1"/>
</dbReference>
<accession>A0A1V9GAY6</accession>
<dbReference type="InterPro" id="IPR000835">
    <property type="entry name" value="HTH_MarR-typ"/>
</dbReference>
<comment type="similarity">
    <text evidence="4">Belongs to the GbsR family.</text>
</comment>
<sequence length="168" mass="19628">MKLEEAQQQFIASWGAFGSHWGINRTMAQIHALLMISADPLSQDDVMEKLAISRGNVNMNIRDLIDWGLVNRVIIPGERKEFFSAEKDIWKVATQIVKERKKRELDPMLRLFDTLEEVEGDKKDKHIKQFTETVGNIRRFGLQADKMLEMMVKADENWFLGNLMKMFR</sequence>
<keyword evidence="1 4" id="KW-0805">Transcription regulation</keyword>
<dbReference type="Proteomes" id="UP000192276">
    <property type="component" value="Unassembled WGS sequence"/>
</dbReference>
<dbReference type="GO" id="GO:0003700">
    <property type="term" value="F:DNA-binding transcription factor activity"/>
    <property type="evidence" value="ECO:0007669"/>
    <property type="project" value="InterPro"/>
</dbReference>
<dbReference type="InterPro" id="IPR036388">
    <property type="entry name" value="WH-like_DNA-bd_sf"/>
</dbReference>
<reference evidence="7" key="1">
    <citation type="submission" date="2016-04" db="EMBL/GenBank/DDBJ databases">
        <authorList>
            <person name="Chen L."/>
            <person name="Zhuang W."/>
            <person name="Wang G."/>
        </authorList>
    </citation>
    <scope>NUCLEOTIDE SEQUENCE [LARGE SCALE GENOMIC DNA]</scope>
    <source>
        <strain evidence="7">208</strain>
    </source>
</reference>
<evidence type="ECO:0000313" key="7">
    <source>
        <dbReference type="Proteomes" id="UP000192276"/>
    </source>
</evidence>
<evidence type="ECO:0000256" key="1">
    <source>
        <dbReference type="ARBA" id="ARBA00023015"/>
    </source>
</evidence>
<dbReference type="OrthoDB" id="9792628at2"/>
<dbReference type="InterPro" id="IPR026282">
    <property type="entry name" value="MJ1563"/>
</dbReference>
<dbReference type="RefSeq" id="WP_081161285.1">
    <property type="nucleotide sequence ID" value="NZ_LWBP01000013.1"/>
</dbReference>
<dbReference type="PANTHER" id="PTHR38465">
    <property type="entry name" value="HTH-TYPE TRANSCRIPTIONAL REGULATOR MJ1563-RELATED"/>
    <property type="match status" value="1"/>
</dbReference>
<protein>
    <recommendedName>
        <fullName evidence="4">HTH-type transcriptional regulator</fullName>
    </recommendedName>
</protein>
<dbReference type="InterPro" id="IPR036390">
    <property type="entry name" value="WH_DNA-bd_sf"/>
</dbReference>
<dbReference type="AlphaFoldDB" id="A0A1V9GAY6"/>
<organism evidence="6 7">
    <name type="scientific">Niastella populi</name>
    <dbReference type="NCBI Taxonomy" id="550983"/>
    <lineage>
        <taxon>Bacteria</taxon>
        <taxon>Pseudomonadati</taxon>
        <taxon>Bacteroidota</taxon>
        <taxon>Chitinophagia</taxon>
        <taxon>Chitinophagales</taxon>
        <taxon>Chitinophagaceae</taxon>
        <taxon>Niastella</taxon>
    </lineage>
</organism>
<evidence type="ECO:0000256" key="4">
    <source>
        <dbReference type="PIRNR" id="PIRNR006707"/>
    </source>
</evidence>
<keyword evidence="2 4" id="KW-0238">DNA-binding</keyword>
<dbReference type="EMBL" id="LWBP01000013">
    <property type="protein sequence ID" value="OQP67783.1"/>
    <property type="molecule type" value="Genomic_DNA"/>
</dbReference>
<dbReference type="SUPFAM" id="SSF46785">
    <property type="entry name" value="Winged helix' DNA-binding domain"/>
    <property type="match status" value="1"/>
</dbReference>
<feature type="domain" description="HTH marR-type" evidence="5">
    <location>
        <begin position="22"/>
        <end position="77"/>
    </location>
</feature>
<evidence type="ECO:0000259" key="5">
    <source>
        <dbReference type="Pfam" id="PF12802"/>
    </source>
</evidence>
<keyword evidence="7" id="KW-1185">Reference proteome</keyword>
<dbReference type="STRING" id="550983.A4R26_11670"/>
<name>A0A1V9GAY6_9BACT</name>
<dbReference type="PIRSF" id="PIRSF006707">
    <property type="entry name" value="MJ1563"/>
    <property type="match status" value="1"/>
</dbReference>
<dbReference type="Pfam" id="PF12802">
    <property type="entry name" value="MarR_2"/>
    <property type="match status" value="1"/>
</dbReference>
<evidence type="ECO:0000256" key="3">
    <source>
        <dbReference type="ARBA" id="ARBA00023163"/>
    </source>
</evidence>